<feature type="transmembrane region" description="Helical" evidence="1">
    <location>
        <begin position="34"/>
        <end position="52"/>
    </location>
</feature>
<dbReference type="EMBL" id="MN739312">
    <property type="protein sequence ID" value="QHS98222.1"/>
    <property type="molecule type" value="Genomic_DNA"/>
</dbReference>
<sequence>MSKSEISEIVFSEENEFFPYAVKSSKMKNEKRELLPYYFFIYVIWVLFRRFFVRIYY</sequence>
<reference evidence="2" key="1">
    <citation type="journal article" date="2020" name="Nature">
        <title>Giant virus diversity and host interactions through global metagenomics.</title>
        <authorList>
            <person name="Schulz F."/>
            <person name="Roux S."/>
            <person name="Paez-Espino D."/>
            <person name="Jungbluth S."/>
            <person name="Walsh D.A."/>
            <person name="Denef V.J."/>
            <person name="McMahon K.D."/>
            <person name="Konstantinidis K.T."/>
            <person name="Eloe-Fadrosh E.A."/>
            <person name="Kyrpides N.C."/>
            <person name="Woyke T."/>
        </authorList>
    </citation>
    <scope>NUCLEOTIDE SEQUENCE</scope>
    <source>
        <strain evidence="2">GVMAG-M-3300020182-84</strain>
    </source>
</reference>
<evidence type="ECO:0000256" key="1">
    <source>
        <dbReference type="SAM" id="Phobius"/>
    </source>
</evidence>
<accession>A0A6C0C1P2</accession>
<keyword evidence="1" id="KW-0812">Transmembrane</keyword>
<name>A0A6C0C1P2_9ZZZZ</name>
<evidence type="ECO:0000313" key="2">
    <source>
        <dbReference type="EMBL" id="QHS98222.1"/>
    </source>
</evidence>
<protein>
    <submittedName>
        <fullName evidence="2">Uncharacterized protein</fullName>
    </submittedName>
</protein>
<dbReference type="AlphaFoldDB" id="A0A6C0C1P2"/>
<organism evidence="2">
    <name type="scientific">viral metagenome</name>
    <dbReference type="NCBI Taxonomy" id="1070528"/>
    <lineage>
        <taxon>unclassified sequences</taxon>
        <taxon>metagenomes</taxon>
        <taxon>organismal metagenomes</taxon>
    </lineage>
</organism>
<proteinExistence type="predicted"/>
<keyword evidence="1" id="KW-1133">Transmembrane helix</keyword>
<keyword evidence="1" id="KW-0472">Membrane</keyword>